<accession>F0ZD90</accession>
<dbReference type="RefSeq" id="XP_003285403.1">
    <property type="nucleotide sequence ID" value="XM_003285355.1"/>
</dbReference>
<dbReference type="eggNOG" id="ENOG502SUQJ">
    <property type="taxonomic scope" value="Eukaryota"/>
</dbReference>
<dbReference type="GeneID" id="10502847"/>
<reference evidence="2" key="1">
    <citation type="journal article" date="2011" name="Genome Biol.">
        <title>Comparative genomics of the social amoebae Dictyostelium discoideum and Dictyostelium purpureum.</title>
        <authorList>
            <consortium name="US DOE Joint Genome Institute (JGI-PGF)"/>
            <person name="Sucgang R."/>
            <person name="Kuo A."/>
            <person name="Tian X."/>
            <person name="Salerno W."/>
            <person name="Parikh A."/>
            <person name="Feasley C.L."/>
            <person name="Dalin E."/>
            <person name="Tu H."/>
            <person name="Huang E."/>
            <person name="Barry K."/>
            <person name="Lindquist E."/>
            <person name="Shapiro H."/>
            <person name="Bruce D."/>
            <person name="Schmutz J."/>
            <person name="Salamov A."/>
            <person name="Fey P."/>
            <person name="Gaudet P."/>
            <person name="Anjard C."/>
            <person name="Babu M.M."/>
            <person name="Basu S."/>
            <person name="Bushmanova Y."/>
            <person name="van der Wel H."/>
            <person name="Katoh-Kurasawa M."/>
            <person name="Dinh C."/>
            <person name="Coutinho P.M."/>
            <person name="Saito T."/>
            <person name="Elias M."/>
            <person name="Schaap P."/>
            <person name="Kay R.R."/>
            <person name="Henrissat B."/>
            <person name="Eichinger L."/>
            <person name="Rivero F."/>
            <person name="Putnam N.H."/>
            <person name="West C.M."/>
            <person name="Loomis W.F."/>
            <person name="Chisholm R.L."/>
            <person name="Shaulsky G."/>
            <person name="Strassmann J.E."/>
            <person name="Queller D.C."/>
            <person name="Kuspa A."/>
            <person name="Grigoriev I.V."/>
        </authorList>
    </citation>
    <scope>NUCLEOTIDE SEQUENCE [LARGE SCALE GENOMIC DNA]</scope>
    <source>
        <strain evidence="2">QSDP1</strain>
    </source>
</reference>
<dbReference type="AlphaFoldDB" id="F0ZD90"/>
<protein>
    <submittedName>
        <fullName evidence="1">Uncharacterized protein</fullName>
    </submittedName>
</protein>
<evidence type="ECO:0000313" key="2">
    <source>
        <dbReference type="Proteomes" id="UP000001064"/>
    </source>
</evidence>
<gene>
    <name evidence="1" type="ORF">DICPUDRAFT_76319</name>
</gene>
<sequence length="414" mass="48766">MEEKREIEPYEKFLYLKNLLPVNFNLTGTRNQQLILQIKIHYETLMVLIEGAANDFINKNYISFDPLVGENSCHFRAIITWFIFEKQYNLLKERFLKLLIKLKEVRDRNDLNCFKECKNENLTFVQILNRYNLNIKISMQEYYLISNWILTFTKLHFHSPDPFSKDISDHSKLSPLKNSIHFNKNIIKHLKKNLSEITASIFIEYSSNDTDTFNKLNSLLYINNAGLNCLPIYWGTKVLVNKLIEFKTPIVMVYRLVAKDLNLRVIDSILFKYKYINGGYKVIEISNLKLDLNPSLKKIKIHDCGTPHDDDAAVFIYSNCLRNTDEFTYPIVEYLVSKIVEIGITELLNLSMAIHKQYQEPNCNDQKIINLKDNEYLTKCEIADSLGFNILNPHLFYMEHIFTESIKNTDKYFK</sequence>
<dbReference type="VEuPathDB" id="AmoebaDB:DICPUDRAFT_76319"/>
<keyword evidence="2" id="KW-1185">Reference proteome</keyword>
<dbReference type="KEGG" id="dpp:DICPUDRAFT_76319"/>
<name>F0ZD90_DICPU</name>
<dbReference type="InParanoid" id="F0ZD90"/>
<dbReference type="Proteomes" id="UP000001064">
    <property type="component" value="Unassembled WGS sequence"/>
</dbReference>
<organism evidence="1 2">
    <name type="scientific">Dictyostelium purpureum</name>
    <name type="common">Slime mold</name>
    <dbReference type="NCBI Taxonomy" id="5786"/>
    <lineage>
        <taxon>Eukaryota</taxon>
        <taxon>Amoebozoa</taxon>
        <taxon>Evosea</taxon>
        <taxon>Eumycetozoa</taxon>
        <taxon>Dictyostelia</taxon>
        <taxon>Dictyosteliales</taxon>
        <taxon>Dictyosteliaceae</taxon>
        <taxon>Dictyostelium</taxon>
    </lineage>
</organism>
<proteinExistence type="predicted"/>
<evidence type="ECO:0000313" key="1">
    <source>
        <dbReference type="EMBL" id="EGC38096.1"/>
    </source>
</evidence>
<dbReference type="EMBL" id="GL870984">
    <property type="protein sequence ID" value="EGC38096.1"/>
    <property type="molecule type" value="Genomic_DNA"/>
</dbReference>